<sequence length="70" mass="7242">MRGGGSSGCIRRVLHLPGYLGDCCPSGPTNGNLPGPPLPLNCSSFISMQPRLASSRLAALPRLTSPPIVE</sequence>
<dbReference type="EMBL" id="SPUK01000005">
    <property type="protein sequence ID" value="TQV96822.1"/>
    <property type="molecule type" value="Genomic_DNA"/>
</dbReference>
<comment type="caution">
    <text evidence="1">The sequence shown here is derived from an EMBL/GenBank/DDBJ whole genome shotgun (WGS) entry which is preliminary data.</text>
</comment>
<evidence type="ECO:0000313" key="1">
    <source>
        <dbReference type="EMBL" id="TQV96822.1"/>
    </source>
</evidence>
<organism evidence="1 2">
    <name type="scientific">Cordyceps javanica</name>
    <dbReference type="NCBI Taxonomy" id="43265"/>
    <lineage>
        <taxon>Eukaryota</taxon>
        <taxon>Fungi</taxon>
        <taxon>Dikarya</taxon>
        <taxon>Ascomycota</taxon>
        <taxon>Pezizomycotina</taxon>
        <taxon>Sordariomycetes</taxon>
        <taxon>Hypocreomycetidae</taxon>
        <taxon>Hypocreales</taxon>
        <taxon>Cordycipitaceae</taxon>
        <taxon>Cordyceps</taxon>
    </lineage>
</organism>
<gene>
    <name evidence="1" type="ORF">IF1G_04062</name>
</gene>
<name>A0A545V532_9HYPO</name>
<proteinExistence type="predicted"/>
<dbReference type="AlphaFoldDB" id="A0A545V532"/>
<accession>A0A545V532</accession>
<evidence type="ECO:0000313" key="2">
    <source>
        <dbReference type="Proteomes" id="UP000315783"/>
    </source>
</evidence>
<dbReference type="Proteomes" id="UP000315783">
    <property type="component" value="Unassembled WGS sequence"/>
</dbReference>
<reference evidence="1 2" key="1">
    <citation type="journal article" date="2019" name="Appl. Microbiol. Biotechnol.">
        <title>Genome sequence of Isaria javanica and comparative genome analysis insights into family S53 peptidase evolution in fungal entomopathogens.</title>
        <authorList>
            <person name="Lin R."/>
            <person name="Zhang X."/>
            <person name="Xin B."/>
            <person name="Zou M."/>
            <person name="Gao Y."/>
            <person name="Qin F."/>
            <person name="Hu Q."/>
            <person name="Xie B."/>
            <person name="Cheng X."/>
        </authorList>
    </citation>
    <scope>NUCLEOTIDE SEQUENCE [LARGE SCALE GENOMIC DNA]</scope>
    <source>
        <strain evidence="1 2">IJ1G</strain>
    </source>
</reference>
<keyword evidence="2" id="KW-1185">Reference proteome</keyword>
<protein>
    <submittedName>
        <fullName evidence="1">Uncharacterized protein</fullName>
    </submittedName>
</protein>